<evidence type="ECO:0000259" key="2">
    <source>
        <dbReference type="Pfam" id="PF09976"/>
    </source>
</evidence>
<evidence type="ECO:0000313" key="3">
    <source>
        <dbReference type="EMBL" id="KUG29354.1"/>
    </source>
</evidence>
<dbReference type="AlphaFoldDB" id="A0A0W8G870"/>
<keyword evidence="1" id="KW-0812">Transmembrane</keyword>
<feature type="transmembrane region" description="Helical" evidence="1">
    <location>
        <begin position="34"/>
        <end position="55"/>
    </location>
</feature>
<dbReference type="Pfam" id="PF09976">
    <property type="entry name" value="TPR_21"/>
    <property type="match status" value="1"/>
</dbReference>
<accession>A0A0W8G870</accession>
<gene>
    <name evidence="3" type="ORF">ASZ90_000752</name>
</gene>
<protein>
    <recommendedName>
        <fullName evidence="2">Ancillary SecYEG translocon subunit/Cell division coordinator CpoB TPR domain-containing protein</fullName>
    </recommendedName>
</protein>
<dbReference type="InterPro" id="IPR018704">
    <property type="entry name" value="SecYEG/CpoB_TPR"/>
</dbReference>
<organism evidence="3">
    <name type="scientific">hydrocarbon metagenome</name>
    <dbReference type="NCBI Taxonomy" id="938273"/>
    <lineage>
        <taxon>unclassified sequences</taxon>
        <taxon>metagenomes</taxon>
        <taxon>ecological metagenomes</taxon>
    </lineage>
</organism>
<reference evidence="3" key="1">
    <citation type="journal article" date="2015" name="Proc. Natl. Acad. Sci. U.S.A.">
        <title>Networks of energetic and metabolic interactions define dynamics in microbial communities.</title>
        <authorList>
            <person name="Embree M."/>
            <person name="Liu J.K."/>
            <person name="Al-Bassam M.M."/>
            <person name="Zengler K."/>
        </authorList>
    </citation>
    <scope>NUCLEOTIDE SEQUENCE</scope>
</reference>
<comment type="caution">
    <text evidence="3">The sequence shown here is derived from an EMBL/GenBank/DDBJ whole genome shotgun (WGS) entry which is preliminary data.</text>
</comment>
<name>A0A0W8G870_9ZZZZ</name>
<keyword evidence="1" id="KW-0472">Membrane</keyword>
<evidence type="ECO:0000256" key="1">
    <source>
        <dbReference type="SAM" id="Phobius"/>
    </source>
</evidence>
<dbReference type="EMBL" id="LNQE01000097">
    <property type="protein sequence ID" value="KUG29354.1"/>
    <property type="molecule type" value="Genomic_DNA"/>
</dbReference>
<proteinExistence type="predicted"/>
<keyword evidence="1" id="KW-1133">Transmembrane helix</keyword>
<feature type="domain" description="Ancillary SecYEG translocon subunit/Cell division coordinator CpoB TPR" evidence="2">
    <location>
        <begin position="34"/>
        <end position="217"/>
    </location>
</feature>
<sequence length="229" mass="23635">MADQTKKPAAPAAGDKAAQAAEDHGLLARLVLAYWKPAAIAAAVALLGSGGVALYQKYQASRIAEVTEKIGKIAAEKTGADRLADLKALLAQAPASTKDGVLLEMAKAAQDADDLPAAALAWADLSKSSDGAVRSLAELGQAAILTKTGETAKALEILEKARQTASKPFLLAIDRQMAVTAEAAGDLTAALTGYERMKAESSMQNMSYIDSKIEALKARIEAGGQKSNG</sequence>